<evidence type="ECO:0000313" key="2">
    <source>
        <dbReference type="Proteomes" id="UP000193566"/>
    </source>
</evidence>
<comment type="caution">
    <text evidence="1">The sequence shown here is derived from an EMBL/GenBank/DDBJ whole genome shotgun (WGS) entry which is preliminary data.</text>
</comment>
<gene>
    <name evidence="1" type="ORF">SAMN02745947_05300</name>
</gene>
<sequence length="86" mass="8983">MFVTDQMRRAALAGVVLASGLAVLTGCGDQPRDAAAVSTSFSGRVVTGTSTDLGSIVLGWGGYALGHRDHHASTGRGHRTLHRPRR</sequence>
<keyword evidence="2" id="KW-1185">Reference proteome</keyword>
<organism evidence="1 2">
    <name type="scientific">Rhodococcus rhodochrous J3</name>
    <dbReference type="NCBI Taxonomy" id="903528"/>
    <lineage>
        <taxon>Bacteria</taxon>
        <taxon>Bacillati</taxon>
        <taxon>Actinomycetota</taxon>
        <taxon>Actinomycetes</taxon>
        <taxon>Mycobacteriales</taxon>
        <taxon>Nocardiaceae</taxon>
        <taxon>Rhodococcus</taxon>
    </lineage>
</organism>
<dbReference type="EMBL" id="FXAV01000032">
    <property type="protein sequence ID" value="SMG58751.1"/>
    <property type="molecule type" value="Genomic_DNA"/>
</dbReference>
<proteinExistence type="predicted"/>
<name>A0ABY1MJ07_RHORH</name>
<dbReference type="Proteomes" id="UP000193566">
    <property type="component" value="Unassembled WGS sequence"/>
</dbReference>
<accession>A0ABY1MJ07</accession>
<evidence type="ECO:0000313" key="1">
    <source>
        <dbReference type="EMBL" id="SMG58751.1"/>
    </source>
</evidence>
<protein>
    <submittedName>
        <fullName evidence="1">Uncharacterized protein</fullName>
    </submittedName>
</protein>
<reference evidence="1 2" key="1">
    <citation type="submission" date="2017-04" db="EMBL/GenBank/DDBJ databases">
        <authorList>
            <person name="Varghese N."/>
            <person name="Submissions S."/>
        </authorList>
    </citation>
    <scope>NUCLEOTIDE SEQUENCE [LARGE SCALE GENOMIC DNA]</scope>
    <source>
        <strain evidence="1 2">J3</strain>
    </source>
</reference>
<dbReference type="RefSeq" id="WP_228524425.1">
    <property type="nucleotide sequence ID" value="NZ_FXAV01000032.1"/>
</dbReference>